<evidence type="ECO:0000256" key="9">
    <source>
        <dbReference type="ARBA" id="ARBA00023136"/>
    </source>
</evidence>
<evidence type="ECO:0000313" key="14">
    <source>
        <dbReference type="Proteomes" id="UP001187531"/>
    </source>
</evidence>
<feature type="transmembrane region" description="Helical" evidence="12">
    <location>
        <begin position="242"/>
        <end position="259"/>
    </location>
</feature>
<evidence type="ECO:0000256" key="7">
    <source>
        <dbReference type="ARBA" id="ARBA00023053"/>
    </source>
</evidence>
<feature type="transmembrane region" description="Helical" evidence="12">
    <location>
        <begin position="159"/>
        <end position="179"/>
    </location>
</feature>
<evidence type="ECO:0000256" key="8">
    <source>
        <dbReference type="ARBA" id="ARBA00023065"/>
    </source>
</evidence>
<feature type="transmembrane region" description="Helical" evidence="12">
    <location>
        <begin position="129"/>
        <end position="153"/>
    </location>
</feature>
<evidence type="ECO:0000256" key="10">
    <source>
        <dbReference type="ARBA" id="ARBA00023201"/>
    </source>
</evidence>
<dbReference type="EMBL" id="JAVRJZ010000017">
    <property type="protein sequence ID" value="KAK2710364.1"/>
    <property type="molecule type" value="Genomic_DNA"/>
</dbReference>
<dbReference type="InterPro" id="IPR001734">
    <property type="entry name" value="Na/solute_symporter"/>
</dbReference>
<dbReference type="Proteomes" id="UP001187531">
    <property type="component" value="Unassembled WGS sequence"/>
</dbReference>
<dbReference type="CDD" id="cd11492">
    <property type="entry name" value="SLC5sbd_NIS-SMVT"/>
    <property type="match status" value="1"/>
</dbReference>
<keyword evidence="14" id="KW-1185">Reference proteome</keyword>
<comment type="caution">
    <text evidence="13">The sequence shown here is derived from an EMBL/GenBank/DDBJ whole genome shotgun (WGS) entry which is preliminary data.</text>
</comment>
<evidence type="ECO:0000256" key="12">
    <source>
        <dbReference type="SAM" id="Phobius"/>
    </source>
</evidence>
<feature type="transmembrane region" description="Helical" evidence="12">
    <location>
        <begin position="441"/>
        <end position="459"/>
    </location>
</feature>
<keyword evidence="9 12" id="KW-0472">Membrane</keyword>
<dbReference type="Gene3D" id="1.20.1730.10">
    <property type="entry name" value="Sodium/glucose cotransporter"/>
    <property type="match status" value="1"/>
</dbReference>
<gene>
    <name evidence="13" type="ORF">QYM36_013870</name>
</gene>
<evidence type="ECO:0000256" key="6">
    <source>
        <dbReference type="ARBA" id="ARBA00022989"/>
    </source>
</evidence>
<keyword evidence="7" id="KW-0915">Sodium</keyword>
<dbReference type="AlphaFoldDB" id="A0AA88HNJ1"/>
<sequence>MNEREDGNRFHVLDYVVFSATLAISAGIGIYFRFSGGKQRTNKEYLLGGQSMSALPVAFSLMASFMSSITLLGVSSENYMYGTQFVLINISYIIATPLAAYGFLPVFFKLQATSAYQYLELRFSRPVRQAASVAFILQMTLYMGIVLYAPALALNAVTGLSKVGSILAVGLVCTFYSTIGGMKAVLIADVFQSLLMFSAVICVAVKGSLDAGGVKGVLEIADEGLRLQAPDFRIDPKIRHTVWTQVFGGIFTFLSLYGVNQAQIQRLLTVKSLKKSQASLWLNWPILTALSLITSYAGLSIYSEYAYCDPLLTKRITNSDQLLPLFVVDTMGNLPGIPGLFVAGIFSGSLSTVSSAVNSLAAVTIEDFLKTTVLRNTSEKKITLFTKLIALLFGFICLGVAFLAQFLGGILQASLTIFGVVGGPLLGLFTLGMFSTTAESVGALSGLFTGLAFALWIGFGGPKPPIPVLPQSTDGCEAANTTASLLTKIYMSTSPLPTNYTESTESPVGPIDYFPLYEISYMWYAPIGFATTLIVGLCISAIYRMTKSGIPDVSSNYLSPLYPKCYRPKDDSMSLVDATEVQMVPKTSKTNIAIT</sequence>
<keyword evidence="8" id="KW-0406">Ion transport</keyword>
<proteinExistence type="inferred from homology"/>
<evidence type="ECO:0000256" key="1">
    <source>
        <dbReference type="ARBA" id="ARBA00004651"/>
    </source>
</evidence>
<evidence type="ECO:0000256" key="11">
    <source>
        <dbReference type="RuleBase" id="RU362091"/>
    </source>
</evidence>
<evidence type="ECO:0000256" key="4">
    <source>
        <dbReference type="ARBA" id="ARBA00022475"/>
    </source>
</evidence>
<feature type="transmembrane region" description="Helical" evidence="12">
    <location>
        <begin position="410"/>
        <end position="434"/>
    </location>
</feature>
<keyword evidence="10" id="KW-0739">Sodium transport</keyword>
<dbReference type="Pfam" id="PF00474">
    <property type="entry name" value="SSF"/>
    <property type="match status" value="1"/>
</dbReference>
<comment type="similarity">
    <text evidence="2 11">Belongs to the sodium:solute symporter (SSF) (TC 2.A.21) family.</text>
</comment>
<dbReference type="GO" id="GO:0005886">
    <property type="term" value="C:plasma membrane"/>
    <property type="evidence" value="ECO:0007669"/>
    <property type="project" value="UniProtKB-SubCell"/>
</dbReference>
<dbReference type="InterPro" id="IPR038377">
    <property type="entry name" value="Na/Glc_symporter_sf"/>
</dbReference>
<protein>
    <recommendedName>
        <fullName evidence="15">Sodium-dependent multivitamin transporter</fullName>
    </recommendedName>
</protein>
<reference evidence="13" key="1">
    <citation type="submission" date="2023-07" db="EMBL/GenBank/DDBJ databases">
        <title>Chromosome-level genome assembly of Artemia franciscana.</title>
        <authorList>
            <person name="Jo E."/>
        </authorList>
    </citation>
    <scope>NUCLEOTIDE SEQUENCE</scope>
    <source>
        <tissue evidence="13">Whole body</tissue>
    </source>
</reference>
<keyword evidence="3" id="KW-0813">Transport</keyword>
<feature type="transmembrane region" description="Helical" evidence="12">
    <location>
        <begin position="53"/>
        <end position="74"/>
    </location>
</feature>
<dbReference type="NCBIfam" id="TIGR00813">
    <property type="entry name" value="sss"/>
    <property type="match status" value="1"/>
</dbReference>
<dbReference type="GO" id="GO:0006814">
    <property type="term" value="P:sodium ion transport"/>
    <property type="evidence" value="ECO:0007669"/>
    <property type="project" value="UniProtKB-KW"/>
</dbReference>
<evidence type="ECO:0008006" key="15">
    <source>
        <dbReference type="Google" id="ProtNLM"/>
    </source>
</evidence>
<evidence type="ECO:0000256" key="2">
    <source>
        <dbReference type="ARBA" id="ARBA00006434"/>
    </source>
</evidence>
<dbReference type="GO" id="GO:0015293">
    <property type="term" value="F:symporter activity"/>
    <property type="evidence" value="ECO:0007669"/>
    <property type="project" value="TreeGrafter"/>
</dbReference>
<feature type="transmembrane region" description="Helical" evidence="12">
    <location>
        <begin position="384"/>
        <end position="404"/>
    </location>
</feature>
<keyword evidence="4" id="KW-1003">Cell membrane</keyword>
<feature type="transmembrane region" description="Helical" evidence="12">
    <location>
        <begin position="280"/>
        <end position="302"/>
    </location>
</feature>
<dbReference type="PANTHER" id="PTHR42985:SF40">
    <property type="entry name" value="LD47995P-RELATED"/>
    <property type="match status" value="1"/>
</dbReference>
<dbReference type="PANTHER" id="PTHR42985">
    <property type="entry name" value="SODIUM-COUPLED MONOCARBOXYLATE TRANSPORTER"/>
    <property type="match status" value="1"/>
</dbReference>
<name>A0AA88HNJ1_ARTSF</name>
<accession>A0AA88HNJ1</accession>
<organism evidence="13 14">
    <name type="scientific">Artemia franciscana</name>
    <name type="common">Brine shrimp</name>
    <name type="synonym">Artemia sanfranciscana</name>
    <dbReference type="NCBI Taxonomy" id="6661"/>
    <lineage>
        <taxon>Eukaryota</taxon>
        <taxon>Metazoa</taxon>
        <taxon>Ecdysozoa</taxon>
        <taxon>Arthropoda</taxon>
        <taxon>Crustacea</taxon>
        <taxon>Branchiopoda</taxon>
        <taxon>Anostraca</taxon>
        <taxon>Artemiidae</taxon>
        <taxon>Artemia</taxon>
    </lineage>
</organism>
<feature type="transmembrane region" description="Helical" evidence="12">
    <location>
        <begin position="521"/>
        <end position="543"/>
    </location>
</feature>
<keyword evidence="6 12" id="KW-1133">Transmembrane helix</keyword>
<keyword evidence="5 12" id="KW-0812">Transmembrane</keyword>
<dbReference type="PROSITE" id="PS50283">
    <property type="entry name" value="NA_SOLUT_SYMP_3"/>
    <property type="match status" value="1"/>
</dbReference>
<feature type="transmembrane region" description="Helical" evidence="12">
    <location>
        <begin position="86"/>
        <end position="108"/>
    </location>
</feature>
<evidence type="ECO:0000256" key="3">
    <source>
        <dbReference type="ARBA" id="ARBA00022448"/>
    </source>
</evidence>
<dbReference type="InterPro" id="IPR051163">
    <property type="entry name" value="Sodium:Solute_Symporter_SSF"/>
</dbReference>
<evidence type="ECO:0000256" key="5">
    <source>
        <dbReference type="ARBA" id="ARBA00022692"/>
    </source>
</evidence>
<comment type="subcellular location">
    <subcellularLocation>
        <location evidence="1">Cell membrane</location>
        <topology evidence="1">Multi-pass membrane protein</topology>
    </subcellularLocation>
</comment>
<evidence type="ECO:0000313" key="13">
    <source>
        <dbReference type="EMBL" id="KAK2710364.1"/>
    </source>
</evidence>
<feature type="transmembrane region" description="Helical" evidence="12">
    <location>
        <begin position="340"/>
        <end position="363"/>
    </location>
</feature>
<feature type="transmembrane region" description="Helical" evidence="12">
    <location>
        <begin position="12"/>
        <end position="32"/>
    </location>
</feature>